<keyword evidence="2" id="KW-1133">Transmembrane helix</keyword>
<feature type="region of interest" description="Disordered" evidence="1">
    <location>
        <begin position="83"/>
        <end position="153"/>
    </location>
</feature>
<proteinExistence type="predicted"/>
<keyword evidence="2" id="KW-0812">Transmembrane</keyword>
<name>A0A840EX79_9ACTN</name>
<feature type="transmembrane region" description="Helical" evidence="2">
    <location>
        <begin position="31"/>
        <end position="50"/>
    </location>
</feature>
<feature type="compositionally biased region" description="Basic and acidic residues" evidence="1">
    <location>
        <begin position="103"/>
        <end position="122"/>
    </location>
</feature>
<evidence type="ECO:0000256" key="1">
    <source>
        <dbReference type="SAM" id="MobiDB-lite"/>
    </source>
</evidence>
<accession>A0A840EX79</accession>
<evidence type="ECO:0000313" key="3">
    <source>
        <dbReference type="EMBL" id="MBB4136191.1"/>
    </source>
</evidence>
<dbReference type="Proteomes" id="UP000551501">
    <property type="component" value="Unassembled WGS sequence"/>
</dbReference>
<dbReference type="AlphaFoldDB" id="A0A840EX79"/>
<reference evidence="3 4" key="1">
    <citation type="submission" date="2020-08" db="EMBL/GenBank/DDBJ databases">
        <title>Sequencing the genomes of 1000 actinobacteria strains.</title>
        <authorList>
            <person name="Klenk H.-P."/>
        </authorList>
    </citation>
    <scope>NUCLEOTIDE SEQUENCE [LARGE SCALE GENOMIC DNA]</scope>
    <source>
        <strain evidence="3 4">DSM 45298</strain>
    </source>
</reference>
<organism evidence="3 4">
    <name type="scientific">Gordonia humi</name>
    <dbReference type="NCBI Taxonomy" id="686429"/>
    <lineage>
        <taxon>Bacteria</taxon>
        <taxon>Bacillati</taxon>
        <taxon>Actinomycetota</taxon>
        <taxon>Actinomycetes</taxon>
        <taxon>Mycobacteriales</taxon>
        <taxon>Gordoniaceae</taxon>
        <taxon>Gordonia</taxon>
    </lineage>
</organism>
<evidence type="ECO:0000313" key="4">
    <source>
        <dbReference type="Proteomes" id="UP000551501"/>
    </source>
</evidence>
<keyword evidence="4" id="KW-1185">Reference proteome</keyword>
<dbReference type="InterPro" id="IPR021449">
    <property type="entry name" value="DUF3099"/>
</dbReference>
<feature type="transmembrane region" description="Helical" evidence="2">
    <location>
        <begin position="56"/>
        <end position="74"/>
    </location>
</feature>
<keyword evidence="2" id="KW-0472">Membrane</keyword>
<evidence type="ECO:0008006" key="5">
    <source>
        <dbReference type="Google" id="ProtNLM"/>
    </source>
</evidence>
<gene>
    <name evidence="3" type="ORF">BKA16_002743</name>
</gene>
<comment type="caution">
    <text evidence="3">The sequence shown here is derived from an EMBL/GenBank/DDBJ whole genome shotgun (WGS) entry which is preliminary data.</text>
</comment>
<sequence length="153" mass="16692">MAHENSDPDTFLITRAEQDRDAIYRARKRRYTIMMSIRVPALIIASIVYATTQNGWIALAIIVASIPLPWIAVLRANDREPRKRGEIPVYHYGPGHSIGQAELGDRPAPRDRFDDGDHRVIDAPDDGEDSAGEGGAGQDGDESDGDGGSAPTR</sequence>
<protein>
    <recommendedName>
        <fullName evidence="5">DUF3099 domain-containing protein</fullName>
    </recommendedName>
</protein>
<dbReference type="RefSeq" id="WP_183371155.1">
    <property type="nucleotide sequence ID" value="NZ_BAABHL010000013.1"/>
</dbReference>
<dbReference type="Pfam" id="PF11298">
    <property type="entry name" value="DUF3099"/>
    <property type="match status" value="1"/>
</dbReference>
<dbReference type="EMBL" id="JACIFP010000001">
    <property type="protein sequence ID" value="MBB4136191.1"/>
    <property type="molecule type" value="Genomic_DNA"/>
</dbReference>
<evidence type="ECO:0000256" key="2">
    <source>
        <dbReference type="SAM" id="Phobius"/>
    </source>
</evidence>